<keyword evidence="2" id="KW-0479">Metal-binding</keyword>
<evidence type="ECO:0000313" key="6">
    <source>
        <dbReference type="EMBL" id="MZR15197.1"/>
    </source>
</evidence>
<dbReference type="PANTHER" id="PTHR33337">
    <property type="entry name" value="GFA DOMAIN-CONTAINING PROTEIN"/>
    <property type="match status" value="1"/>
</dbReference>
<accession>A0A845MA85</accession>
<sequence length="168" mass="18225">MTPQEGGCLCGALRYAVRAEPSHVTLCHCHFCQRATGGTHMVEPIFDKADFGFVAGEPRLWTTRSEGSGLAVHVHFCDTCGTKTHLGFERFPDIIGVYAGTFDDPNWFDVRPDASKQIFLNAAQQNAVILPGIPCFEAHMSRMDGSENPSHGVGAPVIVGKAHWSPEA</sequence>
<dbReference type="RefSeq" id="WP_161353617.1">
    <property type="nucleotide sequence ID" value="NZ_WTUX01000022.1"/>
</dbReference>
<organism evidence="6 7">
    <name type="scientific">Maritimibacter harenae</name>
    <dbReference type="NCBI Taxonomy" id="2606218"/>
    <lineage>
        <taxon>Bacteria</taxon>
        <taxon>Pseudomonadati</taxon>
        <taxon>Pseudomonadota</taxon>
        <taxon>Alphaproteobacteria</taxon>
        <taxon>Rhodobacterales</taxon>
        <taxon>Roseobacteraceae</taxon>
        <taxon>Maritimibacter</taxon>
    </lineage>
</organism>
<comment type="similarity">
    <text evidence="1">Belongs to the Gfa family.</text>
</comment>
<protein>
    <submittedName>
        <fullName evidence="6">GFA family protein</fullName>
    </submittedName>
</protein>
<evidence type="ECO:0000256" key="3">
    <source>
        <dbReference type="ARBA" id="ARBA00022833"/>
    </source>
</evidence>
<dbReference type="Pfam" id="PF04828">
    <property type="entry name" value="GFA"/>
    <property type="match status" value="1"/>
</dbReference>
<name>A0A845MA85_9RHOB</name>
<dbReference type="SUPFAM" id="SSF51316">
    <property type="entry name" value="Mss4-like"/>
    <property type="match status" value="1"/>
</dbReference>
<dbReference type="PANTHER" id="PTHR33337:SF40">
    <property type="entry name" value="CENP-V_GFA DOMAIN-CONTAINING PROTEIN-RELATED"/>
    <property type="match status" value="1"/>
</dbReference>
<feature type="domain" description="CENP-V/GFA" evidence="5">
    <location>
        <begin position="4"/>
        <end position="109"/>
    </location>
</feature>
<evidence type="ECO:0000256" key="2">
    <source>
        <dbReference type="ARBA" id="ARBA00022723"/>
    </source>
</evidence>
<evidence type="ECO:0000256" key="4">
    <source>
        <dbReference type="ARBA" id="ARBA00023239"/>
    </source>
</evidence>
<comment type="caution">
    <text evidence="6">The sequence shown here is derived from an EMBL/GenBank/DDBJ whole genome shotgun (WGS) entry which is preliminary data.</text>
</comment>
<dbReference type="PROSITE" id="PS51891">
    <property type="entry name" value="CENP_V_GFA"/>
    <property type="match status" value="1"/>
</dbReference>
<dbReference type="GO" id="GO:0016846">
    <property type="term" value="F:carbon-sulfur lyase activity"/>
    <property type="evidence" value="ECO:0007669"/>
    <property type="project" value="InterPro"/>
</dbReference>
<gene>
    <name evidence="6" type="ORF">GQE99_19435</name>
</gene>
<proteinExistence type="inferred from homology"/>
<keyword evidence="7" id="KW-1185">Reference proteome</keyword>
<reference evidence="6 7" key="1">
    <citation type="submission" date="2019-12" db="EMBL/GenBank/DDBJ databases">
        <title>Maritimibacter sp. nov. sp. isolated from sea sand.</title>
        <authorList>
            <person name="Kim J."/>
            <person name="Jeong S.E."/>
            <person name="Jung H.S."/>
            <person name="Jeon C.O."/>
        </authorList>
    </citation>
    <scope>NUCLEOTIDE SEQUENCE [LARGE SCALE GENOMIC DNA]</scope>
    <source>
        <strain evidence="6 7">DP07</strain>
    </source>
</reference>
<dbReference type="GO" id="GO:0046872">
    <property type="term" value="F:metal ion binding"/>
    <property type="evidence" value="ECO:0007669"/>
    <property type="project" value="UniProtKB-KW"/>
</dbReference>
<evidence type="ECO:0000259" key="5">
    <source>
        <dbReference type="PROSITE" id="PS51891"/>
    </source>
</evidence>
<dbReference type="InterPro" id="IPR011057">
    <property type="entry name" value="Mss4-like_sf"/>
</dbReference>
<dbReference type="Gene3D" id="3.90.1590.10">
    <property type="entry name" value="glutathione-dependent formaldehyde- activating enzyme (gfa)"/>
    <property type="match status" value="1"/>
</dbReference>
<dbReference type="EMBL" id="WTUX01000022">
    <property type="protein sequence ID" value="MZR15197.1"/>
    <property type="molecule type" value="Genomic_DNA"/>
</dbReference>
<dbReference type="Proteomes" id="UP000467322">
    <property type="component" value="Unassembled WGS sequence"/>
</dbReference>
<keyword evidence="4" id="KW-0456">Lyase</keyword>
<evidence type="ECO:0000256" key="1">
    <source>
        <dbReference type="ARBA" id="ARBA00005495"/>
    </source>
</evidence>
<evidence type="ECO:0000313" key="7">
    <source>
        <dbReference type="Proteomes" id="UP000467322"/>
    </source>
</evidence>
<keyword evidence="3" id="KW-0862">Zinc</keyword>
<dbReference type="AlphaFoldDB" id="A0A845MA85"/>
<dbReference type="InterPro" id="IPR006913">
    <property type="entry name" value="CENP-V/GFA"/>
</dbReference>